<keyword evidence="2" id="KW-1185">Reference proteome</keyword>
<proteinExistence type="predicted"/>
<organism evidence="1 2">
    <name type="scientific">Micromonospora sicca</name>
    <dbReference type="NCBI Taxonomy" id="2202420"/>
    <lineage>
        <taxon>Bacteria</taxon>
        <taxon>Bacillati</taxon>
        <taxon>Actinomycetota</taxon>
        <taxon>Actinomycetes</taxon>
        <taxon>Micromonosporales</taxon>
        <taxon>Micromonosporaceae</taxon>
        <taxon>Micromonospora</taxon>
    </lineage>
</organism>
<comment type="caution">
    <text evidence="1">The sequence shown here is derived from an EMBL/GenBank/DDBJ whole genome shotgun (WGS) entry which is preliminary data.</text>
</comment>
<dbReference type="EMBL" id="JAXOTQ010000009">
    <property type="protein sequence ID" value="MDZ5489695.1"/>
    <property type="molecule type" value="Genomic_DNA"/>
</dbReference>
<name>A0ABU5JAY3_9ACTN</name>
<dbReference type="RefSeq" id="WP_322439986.1">
    <property type="nucleotide sequence ID" value="NZ_JAXOTQ010000009.1"/>
</dbReference>
<accession>A0ABU5JAY3</accession>
<gene>
    <name evidence="1" type="ORF">U2F25_09485</name>
</gene>
<sequence length="79" mass="9223">MRGTLTATGIVLAVLLAYALSCIIRPFRDCWVCDGQGHFRSKSNRKLSRPCFWCHRTGKRLRIGRRLWNRARRLHRAAN</sequence>
<reference evidence="1 2" key="1">
    <citation type="submission" date="2023-12" db="EMBL/GenBank/DDBJ databases">
        <title>Micromonospora sp. nov., isolated from Atacama Desert.</title>
        <authorList>
            <person name="Carro L."/>
            <person name="Golinska P."/>
            <person name="Klenk H.-P."/>
            <person name="Goodfellow M."/>
        </authorList>
    </citation>
    <scope>NUCLEOTIDE SEQUENCE [LARGE SCALE GENOMIC DNA]</scope>
    <source>
        <strain evidence="1 2">4G53</strain>
    </source>
</reference>
<protein>
    <submittedName>
        <fullName evidence="1">Uncharacterized protein</fullName>
    </submittedName>
</protein>
<evidence type="ECO:0000313" key="1">
    <source>
        <dbReference type="EMBL" id="MDZ5489695.1"/>
    </source>
</evidence>
<evidence type="ECO:0000313" key="2">
    <source>
        <dbReference type="Proteomes" id="UP001290101"/>
    </source>
</evidence>
<dbReference type="Proteomes" id="UP001290101">
    <property type="component" value="Unassembled WGS sequence"/>
</dbReference>